<keyword evidence="3 6" id="KW-0812">Transmembrane</keyword>
<evidence type="ECO:0000256" key="1">
    <source>
        <dbReference type="ARBA" id="ARBA00004651"/>
    </source>
</evidence>
<evidence type="ECO:0000256" key="6">
    <source>
        <dbReference type="SAM" id="Phobius"/>
    </source>
</evidence>
<gene>
    <name evidence="8" type="ORF">SDC9_195414</name>
</gene>
<evidence type="ECO:0000256" key="3">
    <source>
        <dbReference type="ARBA" id="ARBA00022692"/>
    </source>
</evidence>
<organism evidence="8">
    <name type="scientific">bioreactor metagenome</name>
    <dbReference type="NCBI Taxonomy" id="1076179"/>
    <lineage>
        <taxon>unclassified sequences</taxon>
        <taxon>metagenomes</taxon>
        <taxon>ecological metagenomes</taxon>
    </lineage>
</organism>
<evidence type="ECO:0000313" key="8">
    <source>
        <dbReference type="EMBL" id="MPN47810.1"/>
    </source>
</evidence>
<evidence type="ECO:0000256" key="2">
    <source>
        <dbReference type="ARBA" id="ARBA00022475"/>
    </source>
</evidence>
<proteinExistence type="predicted"/>
<evidence type="ECO:0000259" key="7">
    <source>
        <dbReference type="Pfam" id="PF00482"/>
    </source>
</evidence>
<feature type="domain" description="Type II secretion system protein GspF" evidence="7">
    <location>
        <begin position="1"/>
        <end position="112"/>
    </location>
</feature>
<sequence>MEDALAHIRQQTNNELSQEIADLHEQLQSGRPKKDAFKDLFERSNVLEIKLFAMTMIQAEQYRISASETLKAQAAKLHDEIKDLLAEEAQPEKINFVTPIVLFVTPLLFIALFVFSITNLI</sequence>
<keyword evidence="4 6" id="KW-1133">Transmembrane helix</keyword>
<dbReference type="GO" id="GO:0005886">
    <property type="term" value="C:plasma membrane"/>
    <property type="evidence" value="ECO:0007669"/>
    <property type="project" value="UniProtKB-SubCell"/>
</dbReference>
<dbReference type="PANTHER" id="PTHR35007:SF2">
    <property type="entry name" value="PILUS ASSEMBLE PROTEIN"/>
    <property type="match status" value="1"/>
</dbReference>
<protein>
    <recommendedName>
        <fullName evidence="7">Type II secretion system protein GspF domain-containing protein</fullName>
    </recommendedName>
</protein>
<comment type="caution">
    <text evidence="8">The sequence shown here is derived from an EMBL/GenBank/DDBJ whole genome shotgun (WGS) entry which is preliminary data.</text>
</comment>
<dbReference type="PANTHER" id="PTHR35007">
    <property type="entry name" value="INTEGRAL MEMBRANE PROTEIN-RELATED"/>
    <property type="match status" value="1"/>
</dbReference>
<keyword evidence="2" id="KW-1003">Cell membrane</keyword>
<dbReference type="InterPro" id="IPR018076">
    <property type="entry name" value="T2SS_GspF_dom"/>
</dbReference>
<comment type="subcellular location">
    <subcellularLocation>
        <location evidence="1">Cell membrane</location>
        <topology evidence="1">Multi-pass membrane protein</topology>
    </subcellularLocation>
</comment>
<dbReference type="Pfam" id="PF00482">
    <property type="entry name" value="T2SSF"/>
    <property type="match status" value="1"/>
</dbReference>
<evidence type="ECO:0000256" key="5">
    <source>
        <dbReference type="ARBA" id="ARBA00023136"/>
    </source>
</evidence>
<keyword evidence="5 6" id="KW-0472">Membrane</keyword>
<reference evidence="8" key="1">
    <citation type="submission" date="2019-08" db="EMBL/GenBank/DDBJ databases">
        <authorList>
            <person name="Kucharzyk K."/>
            <person name="Murdoch R.W."/>
            <person name="Higgins S."/>
            <person name="Loffler F."/>
        </authorList>
    </citation>
    <scope>NUCLEOTIDE SEQUENCE</scope>
</reference>
<dbReference type="AlphaFoldDB" id="A0A645I9N3"/>
<evidence type="ECO:0000256" key="4">
    <source>
        <dbReference type="ARBA" id="ARBA00022989"/>
    </source>
</evidence>
<name>A0A645I9N3_9ZZZZ</name>
<feature type="transmembrane region" description="Helical" evidence="6">
    <location>
        <begin position="96"/>
        <end position="117"/>
    </location>
</feature>
<dbReference type="EMBL" id="VSSQ01109591">
    <property type="protein sequence ID" value="MPN47810.1"/>
    <property type="molecule type" value="Genomic_DNA"/>
</dbReference>
<accession>A0A645I9N3</accession>